<evidence type="ECO:0000313" key="2">
    <source>
        <dbReference type="Proteomes" id="UP000092993"/>
    </source>
</evidence>
<comment type="caution">
    <text evidence="1">The sequence shown here is derived from an EMBL/GenBank/DDBJ whole genome shotgun (WGS) entry which is preliminary data.</text>
</comment>
<protein>
    <submittedName>
        <fullName evidence="1">Uncharacterized protein</fullName>
    </submittedName>
</protein>
<dbReference type="OMA" id="SPKEHGQ"/>
<reference evidence="1 2" key="1">
    <citation type="submission" date="2016-03" db="EMBL/GenBank/DDBJ databases">
        <title>Whole genome sequencing of Grifola frondosa 9006-11.</title>
        <authorList>
            <person name="Min B."/>
            <person name="Park H."/>
            <person name="Kim J.-G."/>
            <person name="Cho H."/>
            <person name="Oh Y.-L."/>
            <person name="Kong W.-S."/>
            <person name="Choi I.-G."/>
        </authorList>
    </citation>
    <scope>NUCLEOTIDE SEQUENCE [LARGE SCALE GENOMIC DNA]</scope>
    <source>
        <strain evidence="1 2">9006-11</strain>
    </source>
</reference>
<organism evidence="1 2">
    <name type="scientific">Grifola frondosa</name>
    <name type="common">Maitake</name>
    <name type="synonym">Polyporus frondosus</name>
    <dbReference type="NCBI Taxonomy" id="5627"/>
    <lineage>
        <taxon>Eukaryota</taxon>
        <taxon>Fungi</taxon>
        <taxon>Dikarya</taxon>
        <taxon>Basidiomycota</taxon>
        <taxon>Agaricomycotina</taxon>
        <taxon>Agaricomycetes</taxon>
        <taxon>Polyporales</taxon>
        <taxon>Grifolaceae</taxon>
        <taxon>Grifola</taxon>
    </lineage>
</organism>
<dbReference type="EMBL" id="LUGG01000010">
    <property type="protein sequence ID" value="OBZ71937.1"/>
    <property type="molecule type" value="Genomic_DNA"/>
</dbReference>
<keyword evidence="2" id="KW-1185">Reference proteome</keyword>
<sequence length="127" mass="13525">MSPTLASRLSFQTLTNLIPLPSLPWSPRASAVSTAAAAAAAMCFVPQSSSGSSIASDTSPKEHGQVAPAFVNNAVKATGSQSKVRGFVPKQRQLDRLRVRLEEEQRLKIKGIVSVDCKNNQDGVLHI</sequence>
<dbReference type="AlphaFoldDB" id="A0A1C7M5Z7"/>
<evidence type="ECO:0000313" key="1">
    <source>
        <dbReference type="EMBL" id="OBZ71937.1"/>
    </source>
</evidence>
<name>A0A1C7M5Z7_GRIFR</name>
<dbReference type="Proteomes" id="UP000092993">
    <property type="component" value="Unassembled WGS sequence"/>
</dbReference>
<gene>
    <name evidence="1" type="ORF">A0H81_08201</name>
</gene>
<proteinExistence type="predicted"/>
<accession>A0A1C7M5Z7</accession>